<gene>
    <name evidence="1" type="ORF">SAMN04489752_0948</name>
</gene>
<dbReference type="Proteomes" id="UP000199597">
    <property type="component" value="Chromosome I"/>
</dbReference>
<accession>A0A1H1PBV2</accession>
<protein>
    <submittedName>
        <fullName evidence="1">Uncharacterized protein</fullName>
    </submittedName>
</protein>
<organism evidence="1 2">
    <name type="scientific">Brevibacterium siliguriense</name>
    <dbReference type="NCBI Taxonomy" id="1136497"/>
    <lineage>
        <taxon>Bacteria</taxon>
        <taxon>Bacillati</taxon>
        <taxon>Actinomycetota</taxon>
        <taxon>Actinomycetes</taxon>
        <taxon>Micrococcales</taxon>
        <taxon>Brevibacteriaceae</taxon>
        <taxon>Brevibacterium</taxon>
    </lineage>
</organism>
<evidence type="ECO:0000313" key="2">
    <source>
        <dbReference type="Proteomes" id="UP000199597"/>
    </source>
</evidence>
<dbReference type="EMBL" id="LT629766">
    <property type="protein sequence ID" value="SDS08560.1"/>
    <property type="molecule type" value="Genomic_DNA"/>
</dbReference>
<proteinExistence type="predicted"/>
<sequence length="61" mass="6546">MVSIVAKSPIRHAKADFSPLWKAVIPWFRGRGAVPGTLSRRAGYTFPNLAEAVLPIAIVSG</sequence>
<evidence type="ECO:0000313" key="1">
    <source>
        <dbReference type="EMBL" id="SDS08560.1"/>
    </source>
</evidence>
<reference evidence="2" key="1">
    <citation type="submission" date="2016-10" db="EMBL/GenBank/DDBJ databases">
        <authorList>
            <person name="Varghese N."/>
            <person name="Submissions S."/>
        </authorList>
    </citation>
    <scope>NUCLEOTIDE SEQUENCE [LARGE SCALE GENOMIC DNA]</scope>
    <source>
        <strain evidence="2">DSM 23676</strain>
    </source>
</reference>
<dbReference type="STRING" id="1136497.SAMN04489752_0948"/>
<name>A0A1H1PBV2_9MICO</name>
<dbReference type="AlphaFoldDB" id="A0A1H1PBV2"/>
<keyword evidence="2" id="KW-1185">Reference proteome</keyword>